<organism evidence="2 3">
    <name type="scientific">Ralstonia holmesii</name>
    <dbReference type="NCBI Taxonomy" id="3058602"/>
    <lineage>
        <taxon>Bacteria</taxon>
        <taxon>Pseudomonadati</taxon>
        <taxon>Pseudomonadota</taxon>
        <taxon>Betaproteobacteria</taxon>
        <taxon>Burkholderiales</taxon>
        <taxon>Burkholderiaceae</taxon>
        <taxon>Ralstonia</taxon>
    </lineage>
</organism>
<proteinExistence type="predicted"/>
<evidence type="ECO:0000256" key="1">
    <source>
        <dbReference type="SAM" id="MobiDB-lite"/>
    </source>
</evidence>
<reference evidence="2 3" key="1">
    <citation type="submission" date="2023-07" db="EMBL/GenBank/DDBJ databases">
        <authorList>
            <person name="Peeters C."/>
        </authorList>
    </citation>
    <scope>NUCLEOTIDE SEQUENCE [LARGE SCALE GENOMIC DNA]</scope>
    <source>
        <strain evidence="2 3">LMG 18096</strain>
    </source>
</reference>
<gene>
    <name evidence="2" type="ORF">LMG18096_03381</name>
</gene>
<feature type="region of interest" description="Disordered" evidence="1">
    <location>
        <begin position="415"/>
        <end position="444"/>
    </location>
</feature>
<sequence>MDAAEKHEKRYRAVIQKSWDAFLRLSALEEWAIAKDLPVSFVRAFPWDGDGDAPPHERQFIHYLLISFRIGDLFKENAGDHAIARYAERLGASKSDREAAALVMVAEMDRRILCAVFDGELTLYDSAFLPIDVAGERKNYEAHPEYYLRSIESRSQGTETETPVQTIVPLSSCPVALPNKPLLTADGLAQAIAFAMVEIPDDEILTTVKKAVPAGAGVSHIESLTSDDWRLIREICGGNPPAPCSRAGFESYWAKFNAATNRPAWSLEPKFRYSDAMVKAQNAHNEIYLQHREQIGQWVRDGKLSLVTSAGIETTNPDEGCIRIADAKAYLDQYCIPYRDTEETAEGTGNSLSVNGKLAFVESGARGVGSSAAAIQETPQERRQRVTAVVARHGGNMAAAARELGITGERVRQLVTPKSKSSRTATNPNDPFNRTPLTKSKRTK</sequence>
<keyword evidence="3" id="KW-1185">Reference proteome</keyword>
<name>A0ABC8QEK1_9RALS</name>
<evidence type="ECO:0000313" key="3">
    <source>
        <dbReference type="Proteomes" id="UP001189663"/>
    </source>
</evidence>
<dbReference type="AlphaFoldDB" id="A0ABC8QEK1"/>
<accession>A0ABC8QEK1</accession>
<dbReference type="EMBL" id="CATZAT010000007">
    <property type="protein sequence ID" value="CAJ0797277.1"/>
    <property type="molecule type" value="Genomic_DNA"/>
</dbReference>
<dbReference type="Proteomes" id="UP001189663">
    <property type="component" value="Unassembled WGS sequence"/>
</dbReference>
<evidence type="ECO:0000313" key="2">
    <source>
        <dbReference type="EMBL" id="CAJ0797277.1"/>
    </source>
</evidence>
<feature type="compositionally biased region" description="Polar residues" evidence="1">
    <location>
        <begin position="416"/>
        <end position="438"/>
    </location>
</feature>
<comment type="caution">
    <text evidence="2">The sequence shown here is derived from an EMBL/GenBank/DDBJ whole genome shotgun (WGS) entry which is preliminary data.</text>
</comment>
<protein>
    <submittedName>
        <fullName evidence="2">Uncharacterized protein</fullName>
    </submittedName>
</protein>
<dbReference type="RefSeq" id="WP_316684337.1">
    <property type="nucleotide sequence ID" value="NZ_CATZAT010000007.1"/>
</dbReference>